<gene>
    <name evidence="1" type="ORF">ASPBRDRAFT_37998</name>
</gene>
<protein>
    <submittedName>
        <fullName evidence="1">Uncharacterized protein</fullName>
    </submittedName>
</protein>
<proteinExistence type="predicted"/>
<organism evidence="1 2">
    <name type="scientific">Aspergillus brasiliensis (strain CBS 101740 / IMI 381727 / IBT 21946)</name>
    <dbReference type="NCBI Taxonomy" id="767769"/>
    <lineage>
        <taxon>Eukaryota</taxon>
        <taxon>Fungi</taxon>
        <taxon>Dikarya</taxon>
        <taxon>Ascomycota</taxon>
        <taxon>Pezizomycotina</taxon>
        <taxon>Eurotiomycetes</taxon>
        <taxon>Eurotiomycetidae</taxon>
        <taxon>Eurotiales</taxon>
        <taxon>Aspergillaceae</taxon>
        <taxon>Aspergillus</taxon>
        <taxon>Aspergillus subgen. Circumdati</taxon>
    </lineage>
</organism>
<keyword evidence="2" id="KW-1185">Reference proteome</keyword>
<name>A0A1L9UVD2_ASPBC</name>
<dbReference type="Proteomes" id="UP000184499">
    <property type="component" value="Unassembled WGS sequence"/>
</dbReference>
<sequence length="85" mass="9828">MPFQPSTDTIKFENCQRPRRAYESQYDPAVTSRSMPAYFQPSKRMLFETDQSYREELACLMGKIDSQAEPIFMIFEGVAAGDVEF</sequence>
<dbReference type="VEuPathDB" id="FungiDB:ASPBRDRAFT_37998"/>
<evidence type="ECO:0000313" key="2">
    <source>
        <dbReference type="Proteomes" id="UP000184499"/>
    </source>
</evidence>
<dbReference type="RefSeq" id="XP_067482941.1">
    <property type="nucleotide sequence ID" value="XM_067623852.1"/>
</dbReference>
<dbReference type="AlphaFoldDB" id="A0A1L9UVD2"/>
<dbReference type="GeneID" id="93576340"/>
<accession>A0A1L9UVD2</accession>
<evidence type="ECO:0000313" key="1">
    <source>
        <dbReference type="EMBL" id="OJJ75694.1"/>
    </source>
</evidence>
<dbReference type="EMBL" id="KV878680">
    <property type="protein sequence ID" value="OJJ75694.1"/>
    <property type="molecule type" value="Genomic_DNA"/>
</dbReference>
<reference evidence="2" key="1">
    <citation type="journal article" date="2017" name="Genome Biol.">
        <title>Comparative genomics reveals high biological diversity and specific adaptations in the industrially and medically important fungal genus Aspergillus.</title>
        <authorList>
            <person name="de Vries R.P."/>
            <person name="Riley R."/>
            <person name="Wiebenga A."/>
            <person name="Aguilar-Osorio G."/>
            <person name="Amillis S."/>
            <person name="Uchima C.A."/>
            <person name="Anderluh G."/>
            <person name="Asadollahi M."/>
            <person name="Askin M."/>
            <person name="Barry K."/>
            <person name="Battaglia E."/>
            <person name="Bayram O."/>
            <person name="Benocci T."/>
            <person name="Braus-Stromeyer S.A."/>
            <person name="Caldana C."/>
            <person name="Canovas D."/>
            <person name="Cerqueira G.C."/>
            <person name="Chen F."/>
            <person name="Chen W."/>
            <person name="Choi C."/>
            <person name="Clum A."/>
            <person name="Dos Santos R.A."/>
            <person name="Damasio A.R."/>
            <person name="Diallinas G."/>
            <person name="Emri T."/>
            <person name="Fekete E."/>
            <person name="Flipphi M."/>
            <person name="Freyberg S."/>
            <person name="Gallo A."/>
            <person name="Gournas C."/>
            <person name="Habgood R."/>
            <person name="Hainaut M."/>
            <person name="Harispe M.L."/>
            <person name="Henrissat B."/>
            <person name="Hilden K.S."/>
            <person name="Hope R."/>
            <person name="Hossain A."/>
            <person name="Karabika E."/>
            <person name="Karaffa L."/>
            <person name="Karanyi Z."/>
            <person name="Krasevec N."/>
            <person name="Kuo A."/>
            <person name="Kusch H."/>
            <person name="LaButti K."/>
            <person name="Lagendijk E.L."/>
            <person name="Lapidus A."/>
            <person name="Levasseur A."/>
            <person name="Lindquist E."/>
            <person name="Lipzen A."/>
            <person name="Logrieco A.F."/>
            <person name="MacCabe A."/>
            <person name="Maekelae M.R."/>
            <person name="Malavazi I."/>
            <person name="Melin P."/>
            <person name="Meyer V."/>
            <person name="Mielnichuk N."/>
            <person name="Miskei M."/>
            <person name="Molnar A.P."/>
            <person name="Mule G."/>
            <person name="Ngan C.Y."/>
            <person name="Orejas M."/>
            <person name="Orosz E."/>
            <person name="Ouedraogo J.P."/>
            <person name="Overkamp K.M."/>
            <person name="Park H.-S."/>
            <person name="Perrone G."/>
            <person name="Piumi F."/>
            <person name="Punt P.J."/>
            <person name="Ram A.F."/>
            <person name="Ramon A."/>
            <person name="Rauscher S."/>
            <person name="Record E."/>
            <person name="Riano-Pachon D.M."/>
            <person name="Robert V."/>
            <person name="Roehrig J."/>
            <person name="Ruller R."/>
            <person name="Salamov A."/>
            <person name="Salih N.S."/>
            <person name="Samson R.A."/>
            <person name="Sandor E."/>
            <person name="Sanguinetti M."/>
            <person name="Schuetze T."/>
            <person name="Sepcic K."/>
            <person name="Shelest E."/>
            <person name="Sherlock G."/>
            <person name="Sophianopoulou V."/>
            <person name="Squina F.M."/>
            <person name="Sun H."/>
            <person name="Susca A."/>
            <person name="Todd R.B."/>
            <person name="Tsang A."/>
            <person name="Unkles S.E."/>
            <person name="van de Wiele N."/>
            <person name="van Rossen-Uffink D."/>
            <person name="Oliveira J.V."/>
            <person name="Vesth T.C."/>
            <person name="Visser J."/>
            <person name="Yu J.-H."/>
            <person name="Zhou M."/>
            <person name="Andersen M.R."/>
            <person name="Archer D.B."/>
            <person name="Baker S.E."/>
            <person name="Benoit I."/>
            <person name="Brakhage A.A."/>
            <person name="Braus G.H."/>
            <person name="Fischer R."/>
            <person name="Frisvad J.C."/>
            <person name="Goldman G.H."/>
            <person name="Houbraken J."/>
            <person name="Oakley B."/>
            <person name="Pocsi I."/>
            <person name="Scazzocchio C."/>
            <person name="Seiboth B."/>
            <person name="vanKuyk P.A."/>
            <person name="Wortman J."/>
            <person name="Dyer P.S."/>
            <person name="Grigoriev I.V."/>
        </authorList>
    </citation>
    <scope>NUCLEOTIDE SEQUENCE [LARGE SCALE GENOMIC DNA]</scope>
    <source>
        <strain evidence="2">CBS 101740 / IMI 381727 / IBT 21946</strain>
    </source>
</reference>